<organism evidence="4 5">
    <name type="scientific">Planktothrix tepida PCC 9214</name>
    <dbReference type="NCBI Taxonomy" id="671072"/>
    <lineage>
        <taxon>Bacteria</taxon>
        <taxon>Bacillati</taxon>
        <taxon>Cyanobacteriota</taxon>
        <taxon>Cyanophyceae</taxon>
        <taxon>Oscillatoriophycideae</taxon>
        <taxon>Oscillatoriales</taxon>
        <taxon>Microcoleaceae</taxon>
        <taxon>Planktothrix</taxon>
    </lineage>
</organism>
<evidence type="ECO:0000256" key="1">
    <source>
        <dbReference type="ARBA" id="ARBA00004613"/>
    </source>
</evidence>
<dbReference type="InterPro" id="IPR018511">
    <property type="entry name" value="Hemolysin-typ_Ca-bd_CS"/>
</dbReference>
<dbReference type="RefSeq" id="WP_072718756.1">
    <property type="nucleotide sequence ID" value="NZ_LN889783.1"/>
</dbReference>
<dbReference type="PROSITE" id="PS00330">
    <property type="entry name" value="HEMOLYSIN_CALCIUM"/>
    <property type="match status" value="2"/>
</dbReference>
<dbReference type="GO" id="GO:0005509">
    <property type="term" value="F:calcium ion binding"/>
    <property type="evidence" value="ECO:0007669"/>
    <property type="project" value="InterPro"/>
</dbReference>
<gene>
    <name evidence="4" type="ORF">PL9214300002</name>
</gene>
<comment type="subcellular location">
    <subcellularLocation>
        <location evidence="1">Secreted</location>
    </subcellularLocation>
</comment>
<dbReference type="Proteomes" id="UP000184315">
    <property type="component" value="Unassembled WGS sequence"/>
</dbReference>
<feature type="compositionally biased region" description="Polar residues" evidence="3">
    <location>
        <begin position="107"/>
        <end position="116"/>
    </location>
</feature>
<dbReference type="PANTHER" id="PTHR38340:SF1">
    <property type="entry name" value="S-LAYER PROTEIN"/>
    <property type="match status" value="1"/>
</dbReference>
<keyword evidence="2" id="KW-0964">Secreted</keyword>
<dbReference type="Pfam" id="PF00353">
    <property type="entry name" value="HemolysinCabind"/>
    <property type="match status" value="2"/>
</dbReference>
<dbReference type="EMBL" id="CZDF01000134">
    <property type="protein sequence ID" value="CUR31932.1"/>
    <property type="molecule type" value="Genomic_DNA"/>
</dbReference>
<evidence type="ECO:0000313" key="5">
    <source>
        <dbReference type="Proteomes" id="UP000184315"/>
    </source>
</evidence>
<dbReference type="InterPro" id="IPR050557">
    <property type="entry name" value="RTX_toxin/Mannuronan_C5-epim"/>
</dbReference>
<evidence type="ECO:0000256" key="3">
    <source>
        <dbReference type="SAM" id="MobiDB-lite"/>
    </source>
</evidence>
<dbReference type="PRINTS" id="PR00313">
    <property type="entry name" value="CABNDNGRPT"/>
</dbReference>
<dbReference type="InterPro" id="IPR011049">
    <property type="entry name" value="Serralysin-like_metalloprot_C"/>
</dbReference>
<evidence type="ECO:0000313" key="4">
    <source>
        <dbReference type="EMBL" id="CUR31932.1"/>
    </source>
</evidence>
<dbReference type="Gene3D" id="2.150.10.10">
    <property type="entry name" value="Serralysin-like metalloprotease, C-terminal"/>
    <property type="match status" value="2"/>
</dbReference>
<accession>A0A1J1LJ76</accession>
<dbReference type="PANTHER" id="PTHR38340">
    <property type="entry name" value="S-LAYER PROTEIN"/>
    <property type="match status" value="1"/>
</dbReference>
<keyword evidence="5" id="KW-1185">Reference proteome</keyword>
<dbReference type="GO" id="GO:0005576">
    <property type="term" value="C:extracellular region"/>
    <property type="evidence" value="ECO:0007669"/>
    <property type="project" value="UniProtKB-SubCell"/>
</dbReference>
<dbReference type="OrthoDB" id="476298at2"/>
<protein>
    <submittedName>
        <fullName evidence="4">Hemolysin-type calcium-binding repeat protein</fullName>
    </submittedName>
</protein>
<reference evidence="5" key="1">
    <citation type="submission" date="2015-10" db="EMBL/GenBank/DDBJ databases">
        <authorList>
            <person name="Regsiter A."/>
            <person name="william w."/>
        </authorList>
    </citation>
    <scope>NUCLEOTIDE SEQUENCE [LARGE SCALE GENOMIC DNA]</scope>
</reference>
<dbReference type="SUPFAM" id="SSF51120">
    <property type="entry name" value="beta-Roll"/>
    <property type="match status" value="1"/>
</dbReference>
<proteinExistence type="predicted"/>
<dbReference type="InterPro" id="IPR001343">
    <property type="entry name" value="Hemolysn_Ca-bd"/>
</dbReference>
<name>A0A1J1LJ76_9CYAN</name>
<feature type="region of interest" description="Disordered" evidence="3">
    <location>
        <begin position="93"/>
        <end position="123"/>
    </location>
</feature>
<dbReference type="STRING" id="671072.PL9214300002"/>
<evidence type="ECO:0000256" key="2">
    <source>
        <dbReference type="ARBA" id="ARBA00022525"/>
    </source>
</evidence>
<sequence>MPNSIPINPDLLNPFPFPFPSLFDPVVLYGDEGNNLLTGGLGHDSLYGGGGDDSLIGNWGSDALFGGDGQDLLEGNEGNDSLYGEFGNDALDGGSGNDLLQGGPGNDSLTGNTGNDSLDGYKGSESLPLASRVQYDNLTGGTEADLFILGRLRPISSYYGPTDQPIVYYVGDGYATITDFNRTEGDKIQVANDFGLLQYSLIPYAGGTYIRQQSDLIADVKNVTVTASDLSVLRPGFNPIPNFPQF</sequence>
<dbReference type="AlphaFoldDB" id="A0A1J1LJ76"/>